<evidence type="ECO:0000256" key="4">
    <source>
        <dbReference type="ARBA" id="ARBA00022825"/>
    </source>
</evidence>
<dbReference type="Proteomes" id="UP000076408">
    <property type="component" value="Unassembled WGS sequence"/>
</dbReference>
<sequence length="873" mass="91989">MVCAGEPRRDACNGDSGGPLVCNNKLYGIVSWGATQCGSSFPGVTCLYRPRNPIVVLALCVAAVAALTEEEVWLQYNRRMPGEFHTKGMPASPPYQGRIVGGVEADIANYPYQLSLRRVSHSCGASVIATRWALSAAHCTFPLPAPTAITLQGGSSNRTSGGVIFTVEEIINHPDYDDWNLRNDVCVLRTTADLVGLNIAPIALDPAGASHAAGSRAVLSGWGLDDNRVLPQILRRIDIPVVDQAQCVSAWNPGWVTDDMICASEPGRDACNGDSGGPLVVGGQQIGIVSWGDSQCVATFPGVFARVAFPLIRNWINQVTANALGYTHRHMPGAYHSLGMPEQPPFLGRVVGGVDANIADYPYQLSLRRFGGHFCGASVIAARWALSAAHCTFPLPAASSVQLRGGTADRTAGGVLFDVEEIINHPNYDDWTIEFDVCVLRTVADLSGANIVPIAMDPSGATHAPGSRAVVSGWGLDSTGNSPVILQRVDIPIVSEAECSGSGGWPSGWVTPDMICASEAGRDACNGDSGGPLVVGGRQIGIVSWGDPNCVGSPPGVYARVAFPTIRSFISDFAGQTVGSVGAVMKIVVVICAVAVAVVSANNVESKRFDRRMLPEGAQQIDDRQVAGVGSLKKIVGGTSVSIETHSYQLSLRNYDYHICGASIISSVWSLTAAHCLYPNPDPKTISLRAGASNQSIGGRIYNASQIIIHPMYNPSTMDNDVAVIRVDSYFIGPNMGFIGLVPLGYEPMAGVRAIVTGWGRQSDEAKQSTTLAGVEIPIVDKEECMEQWSGVQVTPQCVSSTEPQCLIERMICAGEFGKDSCNGDSGGPLVSGGRQIGIVSWGSTKCGGPLAAIYTNLGNAAIRTFISSTTGI</sequence>
<name>A0A182YQ23_ANOST</name>
<keyword evidence="1" id="KW-0645">Protease</keyword>
<dbReference type="InterPro" id="IPR001254">
    <property type="entry name" value="Trypsin_dom"/>
</dbReference>
<dbReference type="InterPro" id="IPR050430">
    <property type="entry name" value="Peptidase_S1"/>
</dbReference>
<dbReference type="GO" id="GO:0004252">
    <property type="term" value="F:serine-type endopeptidase activity"/>
    <property type="evidence" value="ECO:0007669"/>
    <property type="project" value="InterPro"/>
</dbReference>
<evidence type="ECO:0000256" key="1">
    <source>
        <dbReference type="ARBA" id="ARBA00022670"/>
    </source>
</evidence>
<evidence type="ECO:0000256" key="2">
    <source>
        <dbReference type="ARBA" id="ARBA00022757"/>
    </source>
</evidence>
<dbReference type="PROSITE" id="PS50240">
    <property type="entry name" value="TRYPSIN_DOM"/>
    <property type="match status" value="4"/>
</dbReference>
<dbReference type="InterPro" id="IPR043504">
    <property type="entry name" value="Peptidase_S1_PA_chymotrypsin"/>
</dbReference>
<dbReference type="SUPFAM" id="SSF50494">
    <property type="entry name" value="Trypsin-like serine proteases"/>
    <property type="match status" value="4"/>
</dbReference>
<feature type="domain" description="Peptidase S1" evidence="7">
    <location>
        <begin position="99"/>
        <end position="321"/>
    </location>
</feature>
<dbReference type="VEuPathDB" id="VectorBase:ASTE016256"/>
<reference evidence="9" key="1">
    <citation type="journal article" date="2014" name="Genome Biol.">
        <title>Genome analysis of a major urban malaria vector mosquito, Anopheles stephensi.</title>
        <authorList>
            <person name="Jiang X."/>
            <person name="Peery A."/>
            <person name="Hall A.B."/>
            <person name="Sharma A."/>
            <person name="Chen X.G."/>
            <person name="Waterhouse R.M."/>
            <person name="Komissarov A."/>
            <person name="Riehle M.M."/>
            <person name="Shouche Y."/>
            <person name="Sharakhova M.V."/>
            <person name="Lawson D."/>
            <person name="Pakpour N."/>
            <person name="Arensburger P."/>
            <person name="Davidson V.L."/>
            <person name="Eiglmeier K."/>
            <person name="Emrich S."/>
            <person name="George P."/>
            <person name="Kennedy R.C."/>
            <person name="Mane S.P."/>
            <person name="Maslen G."/>
            <person name="Oringanje C."/>
            <person name="Qi Y."/>
            <person name="Settlage R."/>
            <person name="Tojo M."/>
            <person name="Tubio J.M."/>
            <person name="Unger M.F."/>
            <person name="Wang B."/>
            <person name="Vernick K.D."/>
            <person name="Ribeiro J.M."/>
            <person name="James A.A."/>
            <person name="Michel K."/>
            <person name="Riehle M.A."/>
            <person name="Luckhart S."/>
            <person name="Sharakhov I.V."/>
            <person name="Tu Z."/>
        </authorList>
    </citation>
    <scope>NUCLEOTIDE SEQUENCE [LARGE SCALE GENOMIC DNA]</scope>
    <source>
        <strain evidence="9">Indian</strain>
    </source>
</reference>
<dbReference type="PRINTS" id="PR00722">
    <property type="entry name" value="CHYMOTRYPSIN"/>
</dbReference>
<evidence type="ECO:0000256" key="6">
    <source>
        <dbReference type="ARBA" id="ARBA00024195"/>
    </source>
</evidence>
<dbReference type="VEuPathDB" id="VectorBase:ASTEI10559"/>
<dbReference type="VEuPathDB" id="VectorBase:ASTEI20_040639"/>
<keyword evidence="9" id="KW-1185">Reference proteome</keyword>
<evidence type="ECO:0000259" key="7">
    <source>
        <dbReference type="PROSITE" id="PS50240"/>
    </source>
</evidence>
<dbReference type="VEuPathDB" id="VectorBase:ASTE016254"/>
<dbReference type="Gene3D" id="2.40.10.10">
    <property type="entry name" value="Trypsin-like serine proteases"/>
    <property type="match status" value="5"/>
</dbReference>
<dbReference type="AlphaFoldDB" id="A0A182YQ23"/>
<comment type="similarity">
    <text evidence="6">Belongs to the peptidase S1 family. CLIP subfamily.</text>
</comment>
<dbReference type="GO" id="GO:0007586">
    <property type="term" value="P:digestion"/>
    <property type="evidence" value="ECO:0007669"/>
    <property type="project" value="UniProtKB-KW"/>
</dbReference>
<feature type="domain" description="Peptidase S1" evidence="7">
    <location>
        <begin position="350"/>
        <end position="575"/>
    </location>
</feature>
<evidence type="ECO:0000313" key="8">
    <source>
        <dbReference type="EnsemblMetazoa" id="ASTEI10559-PA"/>
    </source>
</evidence>
<evidence type="ECO:0000313" key="9">
    <source>
        <dbReference type="Proteomes" id="UP000076408"/>
    </source>
</evidence>
<dbReference type="VEuPathDB" id="VectorBase:ASTEI20_031113"/>
<keyword evidence="2" id="KW-0222">Digestion</keyword>
<dbReference type="FunFam" id="2.40.10.10:FF:000034">
    <property type="entry name" value="Eupolytin"/>
    <property type="match status" value="3"/>
</dbReference>
<protein>
    <recommendedName>
        <fullName evidence="7">Peptidase S1 domain-containing protein</fullName>
    </recommendedName>
</protein>
<dbReference type="SMART" id="SM00020">
    <property type="entry name" value="Tryp_SPc"/>
    <property type="match status" value="3"/>
</dbReference>
<keyword evidence="5" id="KW-1015">Disulfide bond</keyword>
<dbReference type="CDD" id="cd00190">
    <property type="entry name" value="Tryp_SPc"/>
    <property type="match status" value="3"/>
</dbReference>
<feature type="domain" description="Peptidase S1" evidence="7">
    <location>
        <begin position="635"/>
        <end position="872"/>
    </location>
</feature>
<dbReference type="PANTHER" id="PTHR24276">
    <property type="entry name" value="POLYSERASE-RELATED"/>
    <property type="match status" value="1"/>
</dbReference>
<dbReference type="VEuPathDB" id="VectorBase:ASTE016255"/>
<dbReference type="STRING" id="30069.A0A182YQ23"/>
<dbReference type="InterPro" id="IPR033116">
    <property type="entry name" value="TRYPSIN_SER"/>
</dbReference>
<dbReference type="VEuPathDB" id="VectorBase:ASTEI20_036340"/>
<dbReference type="InterPro" id="IPR009003">
    <property type="entry name" value="Peptidase_S1_PA"/>
</dbReference>
<dbReference type="PROSITE" id="PS00134">
    <property type="entry name" value="TRYPSIN_HIS"/>
    <property type="match status" value="3"/>
</dbReference>
<dbReference type="OMA" id="WIVEELQ"/>
<proteinExistence type="inferred from homology"/>
<keyword evidence="4" id="KW-0720">Serine protease</keyword>
<dbReference type="EnsemblMetazoa" id="ASTEI10559-RA">
    <property type="protein sequence ID" value="ASTEI10559-PA"/>
    <property type="gene ID" value="ASTEI10559"/>
</dbReference>
<evidence type="ECO:0000256" key="3">
    <source>
        <dbReference type="ARBA" id="ARBA00022801"/>
    </source>
</evidence>
<accession>A0A182YQ23</accession>
<dbReference type="PANTHER" id="PTHR24276:SF91">
    <property type="entry name" value="AT26814P-RELATED"/>
    <property type="match status" value="1"/>
</dbReference>
<organism evidence="8 9">
    <name type="scientific">Anopheles stephensi</name>
    <name type="common">Indo-Pakistan malaria mosquito</name>
    <dbReference type="NCBI Taxonomy" id="30069"/>
    <lineage>
        <taxon>Eukaryota</taxon>
        <taxon>Metazoa</taxon>
        <taxon>Ecdysozoa</taxon>
        <taxon>Arthropoda</taxon>
        <taxon>Hexapoda</taxon>
        <taxon>Insecta</taxon>
        <taxon>Pterygota</taxon>
        <taxon>Neoptera</taxon>
        <taxon>Endopterygota</taxon>
        <taxon>Diptera</taxon>
        <taxon>Nematocera</taxon>
        <taxon>Culicoidea</taxon>
        <taxon>Culicidae</taxon>
        <taxon>Anophelinae</taxon>
        <taxon>Anopheles</taxon>
    </lineage>
</organism>
<dbReference type="PROSITE" id="PS00135">
    <property type="entry name" value="TRYPSIN_SER"/>
    <property type="match status" value="3"/>
</dbReference>
<feature type="domain" description="Peptidase S1" evidence="7">
    <location>
        <begin position="1"/>
        <end position="79"/>
    </location>
</feature>
<reference evidence="8" key="2">
    <citation type="submission" date="2020-05" db="UniProtKB">
        <authorList>
            <consortium name="EnsemblMetazoa"/>
        </authorList>
    </citation>
    <scope>IDENTIFICATION</scope>
    <source>
        <strain evidence="8">Indian</strain>
    </source>
</reference>
<keyword evidence="3" id="KW-0378">Hydrolase</keyword>
<dbReference type="InterPro" id="IPR018114">
    <property type="entry name" value="TRYPSIN_HIS"/>
</dbReference>
<dbReference type="GO" id="GO:0006508">
    <property type="term" value="P:proteolysis"/>
    <property type="evidence" value="ECO:0007669"/>
    <property type="project" value="UniProtKB-KW"/>
</dbReference>
<dbReference type="Pfam" id="PF00089">
    <property type="entry name" value="Trypsin"/>
    <property type="match status" value="4"/>
</dbReference>
<dbReference type="VEuPathDB" id="VectorBase:ASTEI20_031015"/>
<dbReference type="InterPro" id="IPR001314">
    <property type="entry name" value="Peptidase_S1A"/>
</dbReference>
<evidence type="ECO:0000256" key="5">
    <source>
        <dbReference type="ARBA" id="ARBA00023157"/>
    </source>
</evidence>
<dbReference type="VEuPathDB" id="VectorBase:ASTE005657"/>